<evidence type="ECO:0000256" key="1">
    <source>
        <dbReference type="SAM" id="MobiDB-lite"/>
    </source>
</evidence>
<organism evidence="3">
    <name type="scientific">Oppiella nova</name>
    <dbReference type="NCBI Taxonomy" id="334625"/>
    <lineage>
        <taxon>Eukaryota</taxon>
        <taxon>Metazoa</taxon>
        <taxon>Ecdysozoa</taxon>
        <taxon>Arthropoda</taxon>
        <taxon>Chelicerata</taxon>
        <taxon>Arachnida</taxon>
        <taxon>Acari</taxon>
        <taxon>Acariformes</taxon>
        <taxon>Sarcoptiformes</taxon>
        <taxon>Oribatida</taxon>
        <taxon>Brachypylina</taxon>
        <taxon>Oppioidea</taxon>
        <taxon>Oppiidae</taxon>
        <taxon>Oppiella</taxon>
    </lineage>
</organism>
<accession>A0A7R9LG36</accession>
<reference evidence="3" key="1">
    <citation type="submission" date="2020-11" db="EMBL/GenBank/DDBJ databases">
        <authorList>
            <person name="Tran Van P."/>
        </authorList>
    </citation>
    <scope>NUCLEOTIDE SEQUENCE</scope>
</reference>
<dbReference type="Proteomes" id="UP000728032">
    <property type="component" value="Unassembled WGS sequence"/>
</dbReference>
<keyword evidence="4" id="KW-1185">Reference proteome</keyword>
<dbReference type="EMBL" id="CAJPVJ010000752">
    <property type="protein sequence ID" value="CAG2163313.1"/>
    <property type="molecule type" value="Genomic_DNA"/>
</dbReference>
<proteinExistence type="predicted"/>
<dbReference type="EMBL" id="OC915577">
    <property type="protein sequence ID" value="CAD7641060.1"/>
    <property type="molecule type" value="Genomic_DNA"/>
</dbReference>
<feature type="region of interest" description="Disordered" evidence="1">
    <location>
        <begin position="1"/>
        <end position="22"/>
    </location>
</feature>
<dbReference type="InterPro" id="IPR013087">
    <property type="entry name" value="Znf_C2H2_type"/>
</dbReference>
<feature type="domain" description="C2H2-type" evidence="2">
    <location>
        <begin position="32"/>
        <end position="55"/>
    </location>
</feature>
<sequence length="229" mass="25366">MDNHMTSNSVQTYTSPPIPETMGSPPDQLFVCEYRGCTVAYQTQWVLDQHKICMHFDQHRDLNDCTVIDPYLDEQHRKRPFNEVTIIPWYECPQRGCQYRSSDESAYGCAQHRHYGIPVPVGTGIQGWNYSVKTMAGSVDENDGNYKSDCQLYEPMDSNPTSVVSNVDQVLGCDVNDGDYGECTPSLALNTPALTDECYATTVSQSVVGLIASGRHALPVRPGGLSDGI</sequence>
<protein>
    <recommendedName>
        <fullName evidence="2">C2H2-type domain-containing protein</fullName>
    </recommendedName>
</protein>
<evidence type="ECO:0000313" key="3">
    <source>
        <dbReference type="EMBL" id="CAD7641060.1"/>
    </source>
</evidence>
<dbReference type="AlphaFoldDB" id="A0A7R9LG36"/>
<gene>
    <name evidence="3" type="ORF">ONB1V03_LOCUS2892</name>
</gene>
<evidence type="ECO:0000259" key="2">
    <source>
        <dbReference type="PROSITE" id="PS00028"/>
    </source>
</evidence>
<evidence type="ECO:0000313" key="4">
    <source>
        <dbReference type="Proteomes" id="UP000728032"/>
    </source>
</evidence>
<name>A0A7R9LG36_9ACAR</name>
<feature type="compositionally biased region" description="Polar residues" evidence="1">
    <location>
        <begin position="1"/>
        <end position="15"/>
    </location>
</feature>
<dbReference type="PROSITE" id="PS00028">
    <property type="entry name" value="ZINC_FINGER_C2H2_1"/>
    <property type="match status" value="1"/>
</dbReference>